<gene>
    <name evidence="3" type="ORF">HCC36_10805</name>
</gene>
<evidence type="ECO:0000256" key="1">
    <source>
        <dbReference type="ARBA" id="ARBA00023125"/>
    </source>
</evidence>
<protein>
    <submittedName>
        <fullName evidence="3">Helix-turn-helix transcriptional regulator</fullName>
    </submittedName>
</protein>
<dbReference type="Gene3D" id="1.10.260.40">
    <property type="entry name" value="lambda repressor-like DNA-binding domains"/>
    <property type="match status" value="1"/>
</dbReference>
<evidence type="ECO:0000259" key="2">
    <source>
        <dbReference type="PROSITE" id="PS50943"/>
    </source>
</evidence>
<dbReference type="AlphaFoldDB" id="A0A842GBR8"/>
<dbReference type="GO" id="GO:0003677">
    <property type="term" value="F:DNA binding"/>
    <property type="evidence" value="ECO:0007669"/>
    <property type="project" value="UniProtKB-KW"/>
</dbReference>
<feature type="domain" description="HTH cro/C1-type" evidence="2">
    <location>
        <begin position="5"/>
        <end position="59"/>
    </location>
</feature>
<organism evidence="3 4">
    <name type="scientific">Listeria booriae</name>
    <dbReference type="NCBI Taxonomy" id="1552123"/>
    <lineage>
        <taxon>Bacteria</taxon>
        <taxon>Bacillati</taxon>
        <taxon>Bacillota</taxon>
        <taxon>Bacilli</taxon>
        <taxon>Bacillales</taxon>
        <taxon>Listeriaceae</taxon>
        <taxon>Listeria</taxon>
    </lineage>
</organism>
<accession>A0A842GBR8</accession>
<proteinExistence type="predicted"/>
<dbReference type="PANTHER" id="PTHR46558">
    <property type="entry name" value="TRACRIPTIONAL REGULATORY PROTEIN-RELATED-RELATED"/>
    <property type="match status" value="1"/>
</dbReference>
<keyword evidence="1" id="KW-0238">DNA-binding</keyword>
<dbReference type="RefSeq" id="WP_185574460.1">
    <property type="nucleotide sequence ID" value="NZ_JAARYL010000014.1"/>
</dbReference>
<dbReference type="PROSITE" id="PS50943">
    <property type="entry name" value="HTH_CROC1"/>
    <property type="match status" value="1"/>
</dbReference>
<dbReference type="Proteomes" id="UP000543005">
    <property type="component" value="Unassembled WGS sequence"/>
</dbReference>
<evidence type="ECO:0000313" key="4">
    <source>
        <dbReference type="Proteomes" id="UP000543005"/>
    </source>
</evidence>
<dbReference type="InterPro" id="IPR001387">
    <property type="entry name" value="Cro/C1-type_HTH"/>
</dbReference>
<dbReference type="CDD" id="cd00093">
    <property type="entry name" value="HTH_XRE"/>
    <property type="match status" value="1"/>
</dbReference>
<evidence type="ECO:0000313" key="3">
    <source>
        <dbReference type="EMBL" id="MBC2293717.1"/>
    </source>
</evidence>
<sequence length="78" mass="9120">MTQWLLDYRKKSGLTQQEVAEKAGIARTSYASIEQGRRRPSVKKAMRIASVLNFDWAIFFDEKLRVTTQKTRKKKVKT</sequence>
<dbReference type="SMART" id="SM00530">
    <property type="entry name" value="HTH_XRE"/>
    <property type="match status" value="1"/>
</dbReference>
<dbReference type="InterPro" id="IPR010982">
    <property type="entry name" value="Lambda_DNA-bd_dom_sf"/>
</dbReference>
<reference evidence="3 4" key="1">
    <citation type="submission" date="2020-03" db="EMBL/GenBank/DDBJ databases">
        <title>Soil Listeria distribution.</title>
        <authorList>
            <person name="Liao J."/>
            <person name="Wiedmann M."/>
        </authorList>
    </citation>
    <scope>NUCLEOTIDE SEQUENCE [LARGE SCALE GENOMIC DNA]</scope>
    <source>
        <strain evidence="3 4">FSL L7-0051</strain>
    </source>
</reference>
<name>A0A842GBR8_9LIST</name>
<dbReference type="SUPFAM" id="SSF47413">
    <property type="entry name" value="lambda repressor-like DNA-binding domains"/>
    <property type="match status" value="1"/>
</dbReference>
<dbReference type="EMBL" id="JAARZT010000020">
    <property type="protein sequence ID" value="MBC2293717.1"/>
    <property type="molecule type" value="Genomic_DNA"/>
</dbReference>
<dbReference type="PANTHER" id="PTHR46558:SF4">
    <property type="entry name" value="DNA-BIDING PHAGE PROTEIN"/>
    <property type="match status" value="1"/>
</dbReference>
<dbReference type="Pfam" id="PF01381">
    <property type="entry name" value="HTH_3"/>
    <property type="match status" value="1"/>
</dbReference>
<comment type="caution">
    <text evidence="3">The sequence shown here is derived from an EMBL/GenBank/DDBJ whole genome shotgun (WGS) entry which is preliminary data.</text>
</comment>